<keyword evidence="2" id="KW-1185">Reference proteome</keyword>
<evidence type="ECO:0000313" key="1">
    <source>
        <dbReference type="EMBL" id="KAI3706095.1"/>
    </source>
</evidence>
<proteinExistence type="predicted"/>
<evidence type="ECO:0000313" key="2">
    <source>
        <dbReference type="Proteomes" id="UP001056120"/>
    </source>
</evidence>
<organism evidence="1 2">
    <name type="scientific">Smallanthus sonchifolius</name>
    <dbReference type="NCBI Taxonomy" id="185202"/>
    <lineage>
        <taxon>Eukaryota</taxon>
        <taxon>Viridiplantae</taxon>
        <taxon>Streptophyta</taxon>
        <taxon>Embryophyta</taxon>
        <taxon>Tracheophyta</taxon>
        <taxon>Spermatophyta</taxon>
        <taxon>Magnoliopsida</taxon>
        <taxon>eudicotyledons</taxon>
        <taxon>Gunneridae</taxon>
        <taxon>Pentapetalae</taxon>
        <taxon>asterids</taxon>
        <taxon>campanulids</taxon>
        <taxon>Asterales</taxon>
        <taxon>Asteraceae</taxon>
        <taxon>Asteroideae</taxon>
        <taxon>Heliantheae alliance</taxon>
        <taxon>Millerieae</taxon>
        <taxon>Smallanthus</taxon>
    </lineage>
</organism>
<comment type="caution">
    <text evidence="1">The sequence shown here is derived from an EMBL/GenBank/DDBJ whole genome shotgun (WGS) entry which is preliminary data.</text>
</comment>
<sequence>MFRLARWYHDDEDDDNEQEEEIENRNDEQIENQNEEQIEHRNRIEEEDEQDNDSVRRERRDILRLQLREVAIRVASRHSRILDWAEMLIGLEDQSIEFRVQVPGDDDYAYVGNPGDYVDAAGYETLLQTLAESDSSGRRVREKMLSSWSVGMRIMVSVWLSSRNTCPVCRFELPKDDAEYEEDIKRRLMAMLQQLTMGGLGVLVMVINKFTMERNSIPIWCLRILGVLACFAISNALRPDRDCLRSIKESLEGRMHKLDSWNFNNNTEGFVCNFEGVACWNNQEDKVMMVSLPDMGLRGPIPMDGIRKCTSLQNLDLSGNYLSGSIPFNLAYDLPYLVSLDLSNNNLSGPIPPSIANLRFLNVLRLDNNHLTGQIPLELSTLDRIKELSVANNSLSGQVPPSIAKCRFMKVLRLDNNRLSGQIPLELSQLDHIIQFSVANNRLSGHVPTFPFGNFTTESYANNLGLCGGPLSRCKIEQHEDLFFSGFVVGLSVSTVLSTILILFCLPRLSMNNIRPYLFIIKKIKGTKYHLIPPRSQMIIFADENITEESKAMFLNGLILAVKRLHKFESFEKEFLLEIEILGRLRHTNLVPLLGFCFELEKKFLVYKYMSNGTLYQWLHSRPQVEGRKMGWTQRLRIAVGIARGLAWLHHNNVLRVAHLKMSSKCILLDDKFEPKISNFGDSNILMNTSGTPSSACNFVVPLSSHDPYKEDVYSFGILLLELVSGREMPCARPSDDEYDFEFNVIDECLMRQGFNEEIYETLRIAENCIQTHKDGAASMLQVYQAIRVVGKTRNENVVSSWMDVEDDEGNVYYESLG</sequence>
<accession>A0ACB9A912</accession>
<protein>
    <submittedName>
        <fullName evidence="1">Uncharacterized protein</fullName>
    </submittedName>
</protein>
<gene>
    <name evidence="1" type="ORF">L1987_76350</name>
</gene>
<dbReference type="EMBL" id="CM042042">
    <property type="protein sequence ID" value="KAI3706095.1"/>
    <property type="molecule type" value="Genomic_DNA"/>
</dbReference>
<name>A0ACB9A912_9ASTR</name>
<dbReference type="Proteomes" id="UP001056120">
    <property type="component" value="Linkage Group LG25"/>
</dbReference>
<reference evidence="1 2" key="2">
    <citation type="journal article" date="2022" name="Mol. Ecol. Resour.">
        <title>The genomes of chicory, endive, great burdock and yacon provide insights into Asteraceae paleo-polyploidization history and plant inulin production.</title>
        <authorList>
            <person name="Fan W."/>
            <person name="Wang S."/>
            <person name="Wang H."/>
            <person name="Wang A."/>
            <person name="Jiang F."/>
            <person name="Liu H."/>
            <person name="Zhao H."/>
            <person name="Xu D."/>
            <person name="Zhang Y."/>
        </authorList>
    </citation>
    <scope>NUCLEOTIDE SEQUENCE [LARGE SCALE GENOMIC DNA]</scope>
    <source>
        <strain evidence="2">cv. Yunnan</strain>
        <tissue evidence="1">Leaves</tissue>
    </source>
</reference>
<reference evidence="2" key="1">
    <citation type="journal article" date="2022" name="Mol. Ecol. Resour.">
        <title>The genomes of chicory, endive, great burdock and yacon provide insights into Asteraceae palaeo-polyploidization history and plant inulin production.</title>
        <authorList>
            <person name="Fan W."/>
            <person name="Wang S."/>
            <person name="Wang H."/>
            <person name="Wang A."/>
            <person name="Jiang F."/>
            <person name="Liu H."/>
            <person name="Zhao H."/>
            <person name="Xu D."/>
            <person name="Zhang Y."/>
        </authorList>
    </citation>
    <scope>NUCLEOTIDE SEQUENCE [LARGE SCALE GENOMIC DNA]</scope>
    <source>
        <strain evidence="2">cv. Yunnan</strain>
    </source>
</reference>